<proteinExistence type="predicted"/>
<keyword evidence="1" id="KW-0472">Membrane</keyword>
<gene>
    <name evidence="2" type="ORF">CARN1_1338</name>
</gene>
<sequence>MPRSIIDTESSRPTYRRRLLLRAFVAVIALAGIVLALWFFHRAHGARLGQGKIGAERNLNQLALKETSCFVV</sequence>
<evidence type="ECO:0000256" key="1">
    <source>
        <dbReference type="SAM" id="Phobius"/>
    </source>
</evidence>
<feature type="transmembrane region" description="Helical" evidence="1">
    <location>
        <begin position="20"/>
        <end position="40"/>
    </location>
</feature>
<name>E6PFT4_9ZZZZ</name>
<reference evidence="2" key="1">
    <citation type="submission" date="2009-10" db="EMBL/GenBank/DDBJ databases">
        <title>Diversity of trophic interactions inside an arsenic-rich microbial ecosystem.</title>
        <authorList>
            <person name="Bertin P.N."/>
            <person name="Heinrich-Salmeron A."/>
            <person name="Pelletier E."/>
            <person name="Goulhen-Chollet F."/>
            <person name="Arsene-Ploetze F."/>
            <person name="Gallien S."/>
            <person name="Calteau A."/>
            <person name="Vallenet D."/>
            <person name="Casiot C."/>
            <person name="Chane-Woon-Ming B."/>
            <person name="Giloteaux L."/>
            <person name="Barakat M."/>
            <person name="Bonnefoy V."/>
            <person name="Bruneel O."/>
            <person name="Chandler M."/>
            <person name="Cleiss J."/>
            <person name="Duran R."/>
            <person name="Elbaz-Poulichet F."/>
            <person name="Fonknechten N."/>
            <person name="Lauga B."/>
            <person name="Mornico D."/>
            <person name="Ortet P."/>
            <person name="Schaeffer C."/>
            <person name="Siguier P."/>
            <person name="Alexander Thil Smith A."/>
            <person name="Van Dorsselaer A."/>
            <person name="Weissenbach J."/>
            <person name="Medigue C."/>
            <person name="Le Paslier D."/>
        </authorList>
    </citation>
    <scope>NUCLEOTIDE SEQUENCE</scope>
</reference>
<comment type="caution">
    <text evidence="2">The sequence shown here is derived from an EMBL/GenBank/DDBJ whole genome shotgun (WGS) entry which is preliminary data.</text>
</comment>
<keyword evidence="1" id="KW-0812">Transmembrane</keyword>
<dbReference type="EMBL" id="CABL01000008">
    <property type="protein sequence ID" value="CBH75321.1"/>
    <property type="molecule type" value="Genomic_DNA"/>
</dbReference>
<protein>
    <submittedName>
        <fullName evidence="2">Uncharacterized protein</fullName>
    </submittedName>
</protein>
<keyword evidence="1" id="KW-1133">Transmembrane helix</keyword>
<accession>E6PFT4</accession>
<dbReference type="AlphaFoldDB" id="E6PFT4"/>
<organism evidence="2">
    <name type="scientific">mine drainage metagenome</name>
    <dbReference type="NCBI Taxonomy" id="410659"/>
    <lineage>
        <taxon>unclassified sequences</taxon>
        <taxon>metagenomes</taxon>
        <taxon>ecological metagenomes</taxon>
    </lineage>
</organism>
<evidence type="ECO:0000313" key="2">
    <source>
        <dbReference type="EMBL" id="CBH75321.1"/>
    </source>
</evidence>